<proteinExistence type="predicted"/>
<reference evidence="1 3" key="1">
    <citation type="journal article" date="2011" name="Nature">
        <title>The Medicago genome provides insight into the evolution of rhizobial symbioses.</title>
        <authorList>
            <person name="Young N.D."/>
            <person name="Debelle F."/>
            <person name="Oldroyd G.E."/>
            <person name="Geurts R."/>
            <person name="Cannon S.B."/>
            <person name="Udvardi M.K."/>
            <person name="Benedito V.A."/>
            <person name="Mayer K.F."/>
            <person name="Gouzy J."/>
            <person name="Schoof H."/>
            <person name="Van de Peer Y."/>
            <person name="Proost S."/>
            <person name="Cook D.R."/>
            <person name="Meyers B.C."/>
            <person name="Spannagl M."/>
            <person name="Cheung F."/>
            <person name="De Mita S."/>
            <person name="Krishnakumar V."/>
            <person name="Gundlach H."/>
            <person name="Zhou S."/>
            <person name="Mudge J."/>
            <person name="Bharti A.K."/>
            <person name="Murray J.D."/>
            <person name="Naoumkina M.A."/>
            <person name="Rosen B."/>
            <person name="Silverstein K.A."/>
            <person name="Tang H."/>
            <person name="Rombauts S."/>
            <person name="Zhao P.X."/>
            <person name="Zhou P."/>
            <person name="Barbe V."/>
            <person name="Bardou P."/>
            <person name="Bechner M."/>
            <person name="Bellec A."/>
            <person name="Berger A."/>
            <person name="Berges H."/>
            <person name="Bidwell S."/>
            <person name="Bisseling T."/>
            <person name="Choisne N."/>
            <person name="Couloux A."/>
            <person name="Denny R."/>
            <person name="Deshpande S."/>
            <person name="Dai X."/>
            <person name="Doyle J.J."/>
            <person name="Dudez A.M."/>
            <person name="Farmer A.D."/>
            <person name="Fouteau S."/>
            <person name="Franken C."/>
            <person name="Gibelin C."/>
            <person name="Gish J."/>
            <person name="Goldstein S."/>
            <person name="Gonzalez A.J."/>
            <person name="Green P.J."/>
            <person name="Hallab A."/>
            <person name="Hartog M."/>
            <person name="Hua A."/>
            <person name="Humphray S.J."/>
            <person name="Jeong D.H."/>
            <person name="Jing Y."/>
            <person name="Jocker A."/>
            <person name="Kenton S.M."/>
            <person name="Kim D.J."/>
            <person name="Klee K."/>
            <person name="Lai H."/>
            <person name="Lang C."/>
            <person name="Lin S."/>
            <person name="Macmil S.L."/>
            <person name="Magdelenat G."/>
            <person name="Matthews L."/>
            <person name="McCorrison J."/>
            <person name="Monaghan E.L."/>
            <person name="Mun J.H."/>
            <person name="Najar F.Z."/>
            <person name="Nicholson C."/>
            <person name="Noirot C."/>
            <person name="O'Bleness M."/>
            <person name="Paule C.R."/>
            <person name="Poulain J."/>
            <person name="Prion F."/>
            <person name="Qin B."/>
            <person name="Qu C."/>
            <person name="Retzel E.F."/>
            <person name="Riddle C."/>
            <person name="Sallet E."/>
            <person name="Samain S."/>
            <person name="Samson N."/>
            <person name="Sanders I."/>
            <person name="Saurat O."/>
            <person name="Scarpelli C."/>
            <person name="Schiex T."/>
            <person name="Segurens B."/>
            <person name="Severin A.J."/>
            <person name="Sherrier D.J."/>
            <person name="Shi R."/>
            <person name="Sims S."/>
            <person name="Singer S.R."/>
            <person name="Sinharoy S."/>
            <person name="Sterck L."/>
            <person name="Viollet A."/>
            <person name="Wang B.B."/>
            <person name="Wang K."/>
            <person name="Wang M."/>
            <person name="Wang X."/>
            <person name="Warfsmann J."/>
            <person name="Weissenbach J."/>
            <person name="White D.D."/>
            <person name="White J.D."/>
            <person name="Wiley G.B."/>
            <person name="Wincker P."/>
            <person name="Xing Y."/>
            <person name="Yang L."/>
            <person name="Yao Z."/>
            <person name="Ying F."/>
            <person name="Zhai J."/>
            <person name="Zhou L."/>
            <person name="Zuber A."/>
            <person name="Denarie J."/>
            <person name="Dixon R.A."/>
            <person name="May G.D."/>
            <person name="Schwartz D.C."/>
            <person name="Rogers J."/>
            <person name="Quetier F."/>
            <person name="Town C.D."/>
            <person name="Roe B.A."/>
        </authorList>
    </citation>
    <scope>NUCLEOTIDE SEQUENCE [LARGE SCALE GENOMIC DNA]</scope>
    <source>
        <strain evidence="1">A17</strain>
        <strain evidence="2 3">cv. Jemalong A17</strain>
    </source>
</reference>
<keyword evidence="3" id="KW-1185">Reference proteome</keyword>
<gene>
    <name evidence="1" type="ordered locus">MTR_8g041980</name>
</gene>
<dbReference type="STRING" id="3880.G7LJ48"/>
<dbReference type="Proteomes" id="UP000002051">
    <property type="component" value="Chromosome 8"/>
</dbReference>
<dbReference type="EnsemblPlants" id="AET02534">
    <property type="protein sequence ID" value="AET02534"/>
    <property type="gene ID" value="MTR_8g041980"/>
</dbReference>
<name>G7LJ48_MEDTR</name>
<reference evidence="1 3" key="2">
    <citation type="journal article" date="2014" name="BMC Genomics">
        <title>An improved genome release (version Mt4.0) for the model legume Medicago truncatula.</title>
        <authorList>
            <person name="Tang H."/>
            <person name="Krishnakumar V."/>
            <person name="Bidwell S."/>
            <person name="Rosen B."/>
            <person name="Chan A."/>
            <person name="Zhou S."/>
            <person name="Gentzbittel L."/>
            <person name="Childs K.L."/>
            <person name="Yandell M."/>
            <person name="Gundlach H."/>
            <person name="Mayer K.F."/>
            <person name="Schwartz D.C."/>
            <person name="Town C.D."/>
        </authorList>
    </citation>
    <scope>GENOME REANNOTATION</scope>
    <source>
        <strain evidence="2 3">cv. Jemalong A17</strain>
    </source>
</reference>
<dbReference type="PaxDb" id="3880-AET02534"/>
<accession>G7LJ48</accession>
<sequence length="81" mass="9699">MVLHYTVNFDYEKEEHNVYVRFRPHLKEFLYEVPGLFEIINELLIKSWFSDPSDEELILLLPFLKSFVGVDDGQHILKKCI</sequence>
<dbReference type="SUPFAM" id="SSF56784">
    <property type="entry name" value="HAD-like"/>
    <property type="match status" value="1"/>
</dbReference>
<reference evidence="2" key="3">
    <citation type="submission" date="2015-04" db="UniProtKB">
        <authorList>
            <consortium name="EnsemblPlants"/>
        </authorList>
    </citation>
    <scope>IDENTIFICATION</scope>
    <source>
        <strain evidence="2">cv. Jemalong A17</strain>
    </source>
</reference>
<evidence type="ECO:0000313" key="3">
    <source>
        <dbReference type="Proteomes" id="UP000002051"/>
    </source>
</evidence>
<dbReference type="InterPro" id="IPR036412">
    <property type="entry name" value="HAD-like_sf"/>
</dbReference>
<evidence type="ECO:0000313" key="2">
    <source>
        <dbReference type="EnsemblPlants" id="AET02534"/>
    </source>
</evidence>
<protein>
    <submittedName>
        <fullName evidence="1">SCP1-like small phosphatase</fullName>
    </submittedName>
</protein>
<dbReference type="EMBL" id="CM001224">
    <property type="protein sequence ID" value="AET02534.1"/>
    <property type="molecule type" value="Genomic_DNA"/>
</dbReference>
<dbReference type="HOGENOM" id="CLU_2577536_0_0_1"/>
<evidence type="ECO:0000313" key="1">
    <source>
        <dbReference type="EMBL" id="AET02534.1"/>
    </source>
</evidence>
<organism evidence="1 3">
    <name type="scientific">Medicago truncatula</name>
    <name type="common">Barrel medic</name>
    <name type="synonym">Medicago tribuloides</name>
    <dbReference type="NCBI Taxonomy" id="3880"/>
    <lineage>
        <taxon>Eukaryota</taxon>
        <taxon>Viridiplantae</taxon>
        <taxon>Streptophyta</taxon>
        <taxon>Embryophyta</taxon>
        <taxon>Tracheophyta</taxon>
        <taxon>Spermatophyta</taxon>
        <taxon>Magnoliopsida</taxon>
        <taxon>eudicotyledons</taxon>
        <taxon>Gunneridae</taxon>
        <taxon>Pentapetalae</taxon>
        <taxon>rosids</taxon>
        <taxon>fabids</taxon>
        <taxon>Fabales</taxon>
        <taxon>Fabaceae</taxon>
        <taxon>Papilionoideae</taxon>
        <taxon>50 kb inversion clade</taxon>
        <taxon>NPAAA clade</taxon>
        <taxon>Hologalegina</taxon>
        <taxon>IRL clade</taxon>
        <taxon>Trifolieae</taxon>
        <taxon>Medicago</taxon>
    </lineage>
</organism>
<dbReference type="AlphaFoldDB" id="G7LJ48"/>